<dbReference type="Proteomes" id="UP000250790">
    <property type="component" value="Unassembled WGS sequence"/>
</dbReference>
<accession>A0A315E539</accession>
<organism evidence="2 3">
    <name type="scientific">Limnohabitans parvus II-B4</name>
    <dbReference type="NCBI Taxonomy" id="1293052"/>
    <lineage>
        <taxon>Bacteria</taxon>
        <taxon>Pseudomonadati</taxon>
        <taxon>Pseudomonadota</taxon>
        <taxon>Betaproteobacteria</taxon>
        <taxon>Burkholderiales</taxon>
        <taxon>Comamonadaceae</taxon>
        <taxon>Limnohabitans</taxon>
    </lineage>
</organism>
<keyword evidence="1" id="KW-0175">Coiled coil</keyword>
<evidence type="ECO:0000313" key="3">
    <source>
        <dbReference type="Proteomes" id="UP000250790"/>
    </source>
</evidence>
<comment type="caution">
    <text evidence="2">The sequence shown here is derived from an EMBL/GenBank/DDBJ whole genome shotgun (WGS) entry which is preliminary data.</text>
</comment>
<dbReference type="AlphaFoldDB" id="A0A315E539"/>
<reference evidence="2 3" key="1">
    <citation type="submission" date="2017-04" db="EMBL/GenBank/DDBJ databases">
        <title>Unexpected and diverse lifestyles within the genus Limnohabitans.</title>
        <authorList>
            <person name="Kasalicky V."/>
            <person name="Mehrshad M."/>
            <person name="Andrei S.-A."/>
            <person name="Salcher M."/>
            <person name="Kratochvilova H."/>
            <person name="Simek K."/>
            <person name="Ghai R."/>
        </authorList>
    </citation>
    <scope>NUCLEOTIDE SEQUENCE [LARGE SCALE GENOMIC DNA]</scope>
    <source>
        <strain evidence="2 3">II-B4</strain>
    </source>
</reference>
<dbReference type="RefSeq" id="WP_108313432.1">
    <property type="nucleotide sequence ID" value="NZ_NESN01000005.1"/>
</dbReference>
<name>A0A315E539_9BURK</name>
<protein>
    <submittedName>
        <fullName evidence="2">Uncharacterized protein</fullName>
    </submittedName>
</protein>
<proteinExistence type="predicted"/>
<keyword evidence="3" id="KW-1185">Reference proteome</keyword>
<evidence type="ECO:0000313" key="2">
    <source>
        <dbReference type="EMBL" id="PUE51978.1"/>
    </source>
</evidence>
<gene>
    <name evidence="2" type="ORF">B9Z37_12935</name>
</gene>
<feature type="coiled-coil region" evidence="1">
    <location>
        <begin position="72"/>
        <end position="106"/>
    </location>
</feature>
<dbReference type="EMBL" id="NESN01000005">
    <property type="protein sequence ID" value="PUE51978.1"/>
    <property type="molecule type" value="Genomic_DNA"/>
</dbReference>
<sequence>MKISEITHSLLSFIATVRVVKNQLTITARIVTLADDFMHAKILLAEKYGAVNVLSLLPFAREQAIDETTAPLSAAELQVKSMRDRAKQLNQQAQQVKARSKLQKAQQNLFKAHQAPRTN</sequence>
<evidence type="ECO:0000256" key="1">
    <source>
        <dbReference type="SAM" id="Coils"/>
    </source>
</evidence>